<dbReference type="KEGG" id="ffa:FFWV33_11765"/>
<organism evidence="1 2">
    <name type="scientific">Flavobacterium faecale</name>
    <dbReference type="NCBI Taxonomy" id="1355330"/>
    <lineage>
        <taxon>Bacteria</taxon>
        <taxon>Pseudomonadati</taxon>
        <taxon>Bacteroidota</taxon>
        <taxon>Flavobacteriia</taxon>
        <taxon>Flavobacteriales</taxon>
        <taxon>Flavobacteriaceae</taxon>
        <taxon>Flavobacterium</taxon>
    </lineage>
</organism>
<dbReference type="OrthoDB" id="823324at2"/>
<sequence>METVKPYNEIDKAIISLDNGGRFYNLLTKAEDGIISQAELGKLGGIFNDKQKMILFLELSISKLKENEKEIIISKLDENLKKDYLKYKPQNLLPSEVNEKGILSSNMVLTGVPELIDSKSDFNGFIIIPIMTGKVTTLTLIPMIDNYDVYELRDEKTSETFIIAHSKTSEKLPNEKIIIAGVLKELEKNEKGIKEKFLEAIYQIRN</sequence>
<dbReference type="RefSeq" id="WP_108741071.1">
    <property type="nucleotide sequence ID" value="NZ_CP020918.1"/>
</dbReference>
<accession>A0A2S1LEL7</accession>
<evidence type="ECO:0000313" key="2">
    <source>
        <dbReference type="Proteomes" id="UP000244527"/>
    </source>
</evidence>
<name>A0A2S1LEL7_9FLAO</name>
<protein>
    <submittedName>
        <fullName evidence="1">Uncharacterized protein</fullName>
    </submittedName>
</protein>
<dbReference type="AlphaFoldDB" id="A0A2S1LEL7"/>
<evidence type="ECO:0000313" key="1">
    <source>
        <dbReference type="EMBL" id="AWG22139.1"/>
    </source>
</evidence>
<reference evidence="1 2" key="1">
    <citation type="submission" date="2017-04" db="EMBL/GenBank/DDBJ databases">
        <title>Compelte genome sequence of WV33.</title>
        <authorList>
            <person name="Lee P.C."/>
        </authorList>
    </citation>
    <scope>NUCLEOTIDE SEQUENCE [LARGE SCALE GENOMIC DNA]</scope>
    <source>
        <strain evidence="1 2">WV33</strain>
    </source>
</reference>
<keyword evidence="2" id="KW-1185">Reference proteome</keyword>
<dbReference type="Proteomes" id="UP000244527">
    <property type="component" value="Chromosome"/>
</dbReference>
<proteinExistence type="predicted"/>
<gene>
    <name evidence="1" type="ORF">FFWV33_11765</name>
</gene>
<dbReference type="EMBL" id="CP020918">
    <property type="protein sequence ID" value="AWG22139.1"/>
    <property type="molecule type" value="Genomic_DNA"/>
</dbReference>